<protein>
    <recommendedName>
        <fullName evidence="9">Carbohydrate kinase FGGY C-terminal domain-containing protein</fullName>
    </recommendedName>
</protein>
<evidence type="ECO:0000256" key="3">
    <source>
        <dbReference type="ARBA" id="ARBA00022777"/>
    </source>
</evidence>
<dbReference type="GO" id="GO:0005975">
    <property type="term" value="P:carbohydrate metabolic process"/>
    <property type="evidence" value="ECO:0007669"/>
    <property type="project" value="InterPro"/>
</dbReference>
<reference evidence="7 8" key="1">
    <citation type="submission" date="2017-09" db="EMBL/GenBank/DDBJ databases">
        <title>Depth-based differentiation of microbial function through sediment-hosted aquifers and enrichment of novel symbionts in the deep terrestrial subsurface.</title>
        <authorList>
            <person name="Probst A.J."/>
            <person name="Ladd B."/>
            <person name="Jarett J.K."/>
            <person name="Geller-Mcgrath D.E."/>
            <person name="Sieber C.M."/>
            <person name="Emerson J.B."/>
            <person name="Anantharaman K."/>
            <person name="Thomas B.C."/>
            <person name="Malmstrom R."/>
            <person name="Stieglmeier M."/>
            <person name="Klingl A."/>
            <person name="Woyke T."/>
            <person name="Ryan C.M."/>
            <person name="Banfield J.F."/>
        </authorList>
    </citation>
    <scope>NUCLEOTIDE SEQUENCE [LARGE SCALE GENOMIC DNA]</scope>
    <source>
        <strain evidence="7">CG23_combo_of_CG06-09_8_20_14_all_48_7</strain>
    </source>
</reference>
<keyword evidence="3 4" id="KW-0418">Kinase</keyword>
<accession>A0A2G9YA76</accession>
<dbReference type="InterPro" id="IPR018485">
    <property type="entry name" value="FGGY_C"/>
</dbReference>
<evidence type="ECO:0000256" key="4">
    <source>
        <dbReference type="RuleBase" id="RU003733"/>
    </source>
</evidence>
<keyword evidence="2 4" id="KW-0808">Transferase</keyword>
<proteinExistence type="inferred from homology"/>
<dbReference type="GO" id="GO:0016301">
    <property type="term" value="F:kinase activity"/>
    <property type="evidence" value="ECO:0007669"/>
    <property type="project" value="UniProtKB-KW"/>
</dbReference>
<feature type="domain" description="Carbohydrate kinase FGGY N-terminal" evidence="5">
    <location>
        <begin position="9"/>
        <end position="94"/>
    </location>
</feature>
<dbReference type="PANTHER" id="PTHR43095:SF3">
    <property type="entry name" value="L-XYLULOSE_3-KETO-L-GULONATE KINASE"/>
    <property type="match status" value="1"/>
</dbReference>
<evidence type="ECO:0000256" key="2">
    <source>
        <dbReference type="ARBA" id="ARBA00022679"/>
    </source>
</evidence>
<dbReference type="PANTHER" id="PTHR43095">
    <property type="entry name" value="SUGAR KINASE"/>
    <property type="match status" value="1"/>
</dbReference>
<evidence type="ECO:0000313" key="8">
    <source>
        <dbReference type="Proteomes" id="UP000230392"/>
    </source>
</evidence>
<dbReference type="InterPro" id="IPR018484">
    <property type="entry name" value="FGGY_N"/>
</dbReference>
<dbReference type="InterPro" id="IPR050406">
    <property type="entry name" value="FGGY_Carb_Kinase"/>
</dbReference>
<evidence type="ECO:0000256" key="1">
    <source>
        <dbReference type="ARBA" id="ARBA00009156"/>
    </source>
</evidence>
<dbReference type="InterPro" id="IPR043129">
    <property type="entry name" value="ATPase_NBD"/>
</dbReference>
<dbReference type="Pfam" id="PF00370">
    <property type="entry name" value="FGGY_N"/>
    <property type="match status" value="1"/>
</dbReference>
<evidence type="ECO:0000259" key="6">
    <source>
        <dbReference type="Pfam" id="PF02782"/>
    </source>
</evidence>
<dbReference type="Gene3D" id="3.30.420.40">
    <property type="match status" value="2"/>
</dbReference>
<comment type="caution">
    <text evidence="7">The sequence shown here is derived from an EMBL/GenBank/DDBJ whole genome shotgun (WGS) entry which is preliminary data.</text>
</comment>
<dbReference type="EMBL" id="PCRF01000204">
    <property type="protein sequence ID" value="PIP16138.1"/>
    <property type="molecule type" value="Genomic_DNA"/>
</dbReference>
<evidence type="ECO:0000313" key="7">
    <source>
        <dbReference type="EMBL" id="PIP16138.1"/>
    </source>
</evidence>
<comment type="similarity">
    <text evidence="1 4">Belongs to the FGGY kinase family.</text>
</comment>
<organism evidence="7 8">
    <name type="scientific">bacterium (Candidatus Ratteibacteria) CG23_combo_of_CG06-09_8_20_14_all_48_7</name>
    <dbReference type="NCBI Taxonomy" id="2014292"/>
    <lineage>
        <taxon>Bacteria</taxon>
        <taxon>Candidatus Ratteibacteria</taxon>
    </lineage>
</organism>
<dbReference type="InterPro" id="IPR018483">
    <property type="entry name" value="Carb_kinase_FGGY_CS"/>
</dbReference>
<sequence length="350" mass="38486">MQLKYERTYKLTGEITSDYSEMSKVGLIDLQNRSYSRELLGILGIGEVIKVLPPLVESTEVCGRINKEASVATGLSDGTPVIAGLADIDACALGTGTVHPGEMCIITGTWSINEILTEEIIGIRDIFGVSLYPVPGTYLALEASATSASNLSWFIEQLLPLEMKFSKRRGKSIYEYCDHMVKSCRAEECGITFHPFLYGSDRRTDASAAFLGVKGWSSRKDMLRAVYEGIAFSHKMHVDQLRSVVGTPVSATRLAGGLSKSPVWTQILCDVLGVTLEVSTDREIGTKGCMLCGAVGVGLYKNFADAVSKSVVQKKSFKPRKDMKAYYQKKYLLFKASVEKMEPIWNLFAH</sequence>
<feature type="domain" description="Carbohydrate kinase FGGY C-terminal" evidence="6">
    <location>
        <begin position="105"/>
        <end position="295"/>
    </location>
</feature>
<dbReference type="PROSITE" id="PS00445">
    <property type="entry name" value="FGGY_KINASES_2"/>
    <property type="match status" value="1"/>
</dbReference>
<dbReference type="AlphaFoldDB" id="A0A2G9YA76"/>
<dbReference type="SUPFAM" id="SSF53067">
    <property type="entry name" value="Actin-like ATPase domain"/>
    <property type="match status" value="2"/>
</dbReference>
<name>A0A2G9YA76_9BACT</name>
<dbReference type="GO" id="GO:0016773">
    <property type="term" value="F:phosphotransferase activity, alcohol group as acceptor"/>
    <property type="evidence" value="ECO:0007669"/>
    <property type="project" value="InterPro"/>
</dbReference>
<gene>
    <name evidence="7" type="ORF">COX46_04125</name>
</gene>
<evidence type="ECO:0000259" key="5">
    <source>
        <dbReference type="Pfam" id="PF00370"/>
    </source>
</evidence>
<evidence type="ECO:0008006" key="9">
    <source>
        <dbReference type="Google" id="ProtNLM"/>
    </source>
</evidence>
<dbReference type="Proteomes" id="UP000230392">
    <property type="component" value="Unassembled WGS sequence"/>
</dbReference>
<dbReference type="Pfam" id="PF02782">
    <property type="entry name" value="FGGY_C"/>
    <property type="match status" value="1"/>
</dbReference>